<accession>A0ABY4CUR2</accession>
<evidence type="ECO:0000313" key="1">
    <source>
        <dbReference type="EMBL" id="UOG74005.1"/>
    </source>
</evidence>
<proteinExistence type="predicted"/>
<protein>
    <submittedName>
        <fullName evidence="1">Uncharacterized protein</fullName>
    </submittedName>
</protein>
<dbReference type="RefSeq" id="WP_243797143.1">
    <property type="nucleotide sequence ID" value="NZ_CP094669.1"/>
</dbReference>
<organism evidence="1 2">
    <name type="scientific">Hymenobacter tibetensis</name>
    <dbReference type="NCBI Taxonomy" id="497967"/>
    <lineage>
        <taxon>Bacteria</taxon>
        <taxon>Pseudomonadati</taxon>
        <taxon>Bacteroidota</taxon>
        <taxon>Cytophagia</taxon>
        <taxon>Cytophagales</taxon>
        <taxon>Hymenobacteraceae</taxon>
        <taxon>Hymenobacter</taxon>
    </lineage>
</organism>
<dbReference type="EMBL" id="CP094669">
    <property type="protein sequence ID" value="UOG74005.1"/>
    <property type="molecule type" value="Genomic_DNA"/>
</dbReference>
<sequence>MLSFISLISVATLLPVSTSPDSLTIFNPNRTYHYRALFISPTGDTLSQERITLRPSGQPWAGQPKRQTAFQIEYHYTPHDSLTFLALPNPKTTRSDKPLPYWWSRSQHTGAIENRHEIWMHPIRGNQYEYTEVAPFPQVKPDSLRVGGRWREKPLYILMGWGAFKGKVTPNYQAEKQETRQYGALHLPGCWLIHAVGLHNKLGESFLDFYFHPSYGFTEMHYRLYDGTRISFVLEQVVDSRLR</sequence>
<keyword evidence="2" id="KW-1185">Reference proteome</keyword>
<name>A0ABY4CUR2_9BACT</name>
<dbReference type="Proteomes" id="UP000831113">
    <property type="component" value="Chromosome"/>
</dbReference>
<reference evidence="1 2" key="1">
    <citation type="submission" date="2022-03" db="EMBL/GenBank/DDBJ databases">
        <title>Hymenobactersp. isolated from the air.</title>
        <authorList>
            <person name="Won M."/>
            <person name="Kwon S.-W."/>
        </authorList>
    </citation>
    <scope>NUCLEOTIDE SEQUENCE [LARGE SCALE GENOMIC DNA]</scope>
    <source>
        <strain evidence="1 2">KACC 21982</strain>
    </source>
</reference>
<gene>
    <name evidence="1" type="ORF">MTX78_18005</name>
</gene>
<evidence type="ECO:0000313" key="2">
    <source>
        <dbReference type="Proteomes" id="UP000831113"/>
    </source>
</evidence>